<evidence type="ECO:0000313" key="3">
    <source>
        <dbReference type="Proteomes" id="UP001177670"/>
    </source>
</evidence>
<dbReference type="EMBL" id="JAHYIQ010000032">
    <property type="protein sequence ID" value="KAK1120292.1"/>
    <property type="molecule type" value="Genomic_DNA"/>
</dbReference>
<feature type="region of interest" description="Disordered" evidence="1">
    <location>
        <begin position="1"/>
        <end position="36"/>
    </location>
</feature>
<sequence length="285" mass="31731">MSQKGRKIVDIKDETENAGVENASSSSPGIDGGSAPPTLKLGVTRGLFESAAFRDDPSVPSTTRIHDGHSSKTIANIAGDLTFMSPTAPPTAYRSHYRGAADQVKRSPKHKSARNRQQAHRDDRCQLNRLRIIGNTCFINGAIRSENITRKEVFRDDNEHHRNRADDVANIPRRHSKIKSVARRNYASAGIQPVAKTSATIGTVPTVIFDTEKLKPLAFRDCSNSKELLLSETDQSTVPDALRDLALFKILDRGENRTSIYSSFRNLDQFIGSRLRTAYRQTRTW</sequence>
<gene>
    <name evidence="2" type="ORF">K0M31_012652</name>
</gene>
<reference evidence="2" key="1">
    <citation type="submission" date="2021-10" db="EMBL/GenBank/DDBJ databases">
        <title>Melipona bicolor Genome sequencing and assembly.</title>
        <authorList>
            <person name="Araujo N.S."/>
            <person name="Arias M.C."/>
        </authorList>
    </citation>
    <scope>NUCLEOTIDE SEQUENCE</scope>
    <source>
        <strain evidence="2">USP_2M_L1-L4_2017</strain>
        <tissue evidence="2">Whole body</tissue>
    </source>
</reference>
<dbReference type="AlphaFoldDB" id="A0AA40FJJ3"/>
<feature type="region of interest" description="Disordered" evidence="1">
    <location>
        <begin position="98"/>
        <end position="122"/>
    </location>
</feature>
<evidence type="ECO:0000313" key="2">
    <source>
        <dbReference type="EMBL" id="KAK1120292.1"/>
    </source>
</evidence>
<protein>
    <submittedName>
        <fullName evidence="2">Uncharacterized protein</fullName>
    </submittedName>
</protein>
<keyword evidence="3" id="KW-1185">Reference proteome</keyword>
<proteinExistence type="predicted"/>
<dbReference type="Proteomes" id="UP001177670">
    <property type="component" value="Unassembled WGS sequence"/>
</dbReference>
<evidence type="ECO:0000256" key="1">
    <source>
        <dbReference type="SAM" id="MobiDB-lite"/>
    </source>
</evidence>
<feature type="compositionally biased region" description="Basic residues" evidence="1">
    <location>
        <begin position="106"/>
        <end position="118"/>
    </location>
</feature>
<name>A0AA40FJJ3_9HYME</name>
<organism evidence="2 3">
    <name type="scientific">Melipona bicolor</name>
    <dbReference type="NCBI Taxonomy" id="60889"/>
    <lineage>
        <taxon>Eukaryota</taxon>
        <taxon>Metazoa</taxon>
        <taxon>Ecdysozoa</taxon>
        <taxon>Arthropoda</taxon>
        <taxon>Hexapoda</taxon>
        <taxon>Insecta</taxon>
        <taxon>Pterygota</taxon>
        <taxon>Neoptera</taxon>
        <taxon>Endopterygota</taxon>
        <taxon>Hymenoptera</taxon>
        <taxon>Apocrita</taxon>
        <taxon>Aculeata</taxon>
        <taxon>Apoidea</taxon>
        <taxon>Anthophila</taxon>
        <taxon>Apidae</taxon>
        <taxon>Melipona</taxon>
    </lineage>
</organism>
<comment type="caution">
    <text evidence="2">The sequence shown here is derived from an EMBL/GenBank/DDBJ whole genome shotgun (WGS) entry which is preliminary data.</text>
</comment>
<accession>A0AA40FJJ3</accession>